<accession>A0A7V7PP44</accession>
<dbReference type="Proteomes" id="UP000432089">
    <property type="component" value="Unassembled WGS sequence"/>
</dbReference>
<feature type="compositionally biased region" description="Basic residues" evidence="5">
    <location>
        <begin position="7"/>
        <end position="21"/>
    </location>
</feature>
<dbReference type="PANTHER" id="PTHR12714:SF24">
    <property type="entry name" value="SLR1182 PROTEIN"/>
    <property type="match status" value="1"/>
</dbReference>
<dbReference type="Pfam" id="PF04191">
    <property type="entry name" value="PEMT"/>
    <property type="match status" value="1"/>
</dbReference>
<dbReference type="InterPro" id="IPR007318">
    <property type="entry name" value="Phopholipid_MeTrfase"/>
</dbReference>
<evidence type="ECO:0000256" key="5">
    <source>
        <dbReference type="SAM" id="MobiDB-lite"/>
    </source>
</evidence>
<evidence type="ECO:0000256" key="6">
    <source>
        <dbReference type="SAM" id="Phobius"/>
    </source>
</evidence>
<keyword evidence="2 6" id="KW-0812">Transmembrane</keyword>
<keyword evidence="3 6" id="KW-1133">Transmembrane helix</keyword>
<keyword evidence="7" id="KW-0489">Methyltransferase</keyword>
<feature type="transmembrane region" description="Helical" evidence="6">
    <location>
        <begin position="35"/>
        <end position="53"/>
    </location>
</feature>
<feature type="transmembrane region" description="Helical" evidence="6">
    <location>
        <begin position="113"/>
        <end position="131"/>
    </location>
</feature>
<name>A0A7V7PP44_9HYPH</name>
<evidence type="ECO:0000313" key="7">
    <source>
        <dbReference type="EMBL" id="KAB0679670.1"/>
    </source>
</evidence>
<dbReference type="GO" id="GO:0032259">
    <property type="term" value="P:methylation"/>
    <property type="evidence" value="ECO:0007669"/>
    <property type="project" value="UniProtKB-KW"/>
</dbReference>
<comment type="subcellular location">
    <subcellularLocation>
        <location evidence="1">Endomembrane system</location>
        <topology evidence="1">Multi-pass membrane protein</topology>
    </subcellularLocation>
</comment>
<dbReference type="Gene3D" id="1.20.120.1630">
    <property type="match status" value="1"/>
</dbReference>
<feature type="transmembrane region" description="Helical" evidence="6">
    <location>
        <begin position="74"/>
        <end position="93"/>
    </location>
</feature>
<gene>
    <name evidence="7" type="ORF">F6X38_12690</name>
</gene>
<dbReference type="GO" id="GO:0012505">
    <property type="term" value="C:endomembrane system"/>
    <property type="evidence" value="ECO:0007669"/>
    <property type="project" value="UniProtKB-SubCell"/>
</dbReference>
<comment type="caution">
    <text evidence="7">The sequence shown here is derived from an EMBL/GenBank/DDBJ whole genome shotgun (WGS) entry which is preliminary data.</text>
</comment>
<keyword evidence="7" id="KW-0808">Transferase</keyword>
<evidence type="ECO:0000313" key="8">
    <source>
        <dbReference type="Proteomes" id="UP000432089"/>
    </source>
</evidence>
<reference evidence="7 8" key="1">
    <citation type="submission" date="2019-09" db="EMBL/GenBank/DDBJ databases">
        <title>YIM 132180 draft genome.</title>
        <authorList>
            <person name="Zhang K."/>
        </authorList>
    </citation>
    <scope>NUCLEOTIDE SEQUENCE [LARGE SCALE GENOMIC DNA]</scope>
    <source>
        <strain evidence="7 8">YIM 132180</strain>
    </source>
</reference>
<evidence type="ECO:0000256" key="2">
    <source>
        <dbReference type="ARBA" id="ARBA00022692"/>
    </source>
</evidence>
<dbReference type="GO" id="GO:0008168">
    <property type="term" value="F:methyltransferase activity"/>
    <property type="evidence" value="ECO:0007669"/>
    <property type="project" value="UniProtKB-KW"/>
</dbReference>
<feature type="region of interest" description="Disordered" evidence="5">
    <location>
        <begin position="1"/>
        <end position="22"/>
    </location>
</feature>
<dbReference type="EMBL" id="VZDO01000009">
    <property type="protein sequence ID" value="KAB0679670.1"/>
    <property type="molecule type" value="Genomic_DNA"/>
</dbReference>
<dbReference type="PANTHER" id="PTHR12714">
    <property type="entry name" value="PROTEIN-S ISOPRENYLCYSTEINE O-METHYLTRANSFERASE"/>
    <property type="match status" value="1"/>
</dbReference>
<evidence type="ECO:0000256" key="4">
    <source>
        <dbReference type="ARBA" id="ARBA00023136"/>
    </source>
</evidence>
<evidence type="ECO:0000256" key="1">
    <source>
        <dbReference type="ARBA" id="ARBA00004127"/>
    </source>
</evidence>
<proteinExistence type="predicted"/>
<keyword evidence="4 6" id="KW-0472">Membrane</keyword>
<evidence type="ECO:0000256" key="3">
    <source>
        <dbReference type="ARBA" id="ARBA00022989"/>
    </source>
</evidence>
<keyword evidence="8" id="KW-1185">Reference proteome</keyword>
<organism evidence="7 8">
    <name type="scientific">Plantimonas leprariae</name>
    <dbReference type="NCBI Taxonomy" id="2615207"/>
    <lineage>
        <taxon>Bacteria</taxon>
        <taxon>Pseudomonadati</taxon>
        <taxon>Pseudomonadota</taxon>
        <taxon>Alphaproteobacteria</taxon>
        <taxon>Hyphomicrobiales</taxon>
        <taxon>Aurantimonadaceae</taxon>
        <taxon>Plantimonas</taxon>
    </lineage>
</organism>
<dbReference type="AlphaFoldDB" id="A0A7V7PP44"/>
<protein>
    <submittedName>
        <fullName evidence="7">Isoprenylcysteine carboxylmethyltransferase family protein</fullName>
    </submittedName>
</protein>
<sequence>MAGDPRRHGRDRARDRQRHAAPRLEASVSDAVDDILRVGPAIVLAITVAWLALATRRTSREIGRRAYGFGIRQTLARILFAAAVVGGFVSLGLHAAGSASASFAPLAGEASAVRLAGLALAVAGQVLTVVARSEMGRRWRVGIPDEAPDALVTTGLFGLSRNPVFLGMLAMASGLAVAVPSPAVIGCALAFWIACEVQVRDEERFLERSFGPAYTAYRSAVRRWI</sequence>